<dbReference type="Gene3D" id="2.80.10.50">
    <property type="match status" value="2"/>
</dbReference>
<dbReference type="Pfam" id="PF08709">
    <property type="entry name" value="Ins145_P3_rec"/>
    <property type="match status" value="1"/>
</dbReference>
<dbReference type="PANTHER" id="PTHR13715:SF99">
    <property type="entry name" value="INOSITOL 1,4,5-TRISPHOSPHATE RECEPTOR-LIKE PROTEIN A"/>
    <property type="match status" value="1"/>
</dbReference>
<dbReference type="Proteomes" id="UP000243579">
    <property type="component" value="Unassembled WGS sequence"/>
</dbReference>
<organism evidence="3 4">
    <name type="scientific">Achlya hypogyna</name>
    <name type="common">Oomycete</name>
    <name type="synonym">Protoachlya hypogyna</name>
    <dbReference type="NCBI Taxonomy" id="1202772"/>
    <lineage>
        <taxon>Eukaryota</taxon>
        <taxon>Sar</taxon>
        <taxon>Stramenopiles</taxon>
        <taxon>Oomycota</taxon>
        <taxon>Saprolegniomycetes</taxon>
        <taxon>Saprolegniales</taxon>
        <taxon>Achlyaceae</taxon>
        <taxon>Achlya</taxon>
    </lineage>
</organism>
<dbReference type="InterPro" id="IPR016093">
    <property type="entry name" value="MIR_motif"/>
</dbReference>
<proteinExistence type="predicted"/>
<dbReference type="GO" id="GO:0006816">
    <property type="term" value="P:calcium ion transport"/>
    <property type="evidence" value="ECO:0007669"/>
    <property type="project" value="InterPro"/>
</dbReference>
<feature type="domain" description="MIR" evidence="2">
    <location>
        <begin position="107"/>
        <end position="160"/>
    </location>
</feature>
<dbReference type="InterPro" id="IPR036300">
    <property type="entry name" value="MIR_dom_sf"/>
</dbReference>
<name>A0A1V9Z878_ACHHY</name>
<keyword evidence="4" id="KW-1185">Reference proteome</keyword>
<keyword evidence="1" id="KW-0677">Repeat</keyword>
<dbReference type="STRING" id="1202772.A0A1V9Z878"/>
<evidence type="ECO:0000313" key="4">
    <source>
        <dbReference type="Proteomes" id="UP000243579"/>
    </source>
</evidence>
<dbReference type="InterPro" id="IPR015925">
    <property type="entry name" value="Ryanodine_IP3_receptor"/>
</dbReference>
<evidence type="ECO:0000256" key="1">
    <source>
        <dbReference type="ARBA" id="ARBA00022737"/>
    </source>
</evidence>
<accession>A0A1V9Z878</accession>
<dbReference type="SUPFAM" id="SSF82109">
    <property type="entry name" value="MIR domain"/>
    <property type="match status" value="2"/>
</dbReference>
<protein>
    <recommendedName>
        <fullName evidence="2">MIR domain-containing protein</fullName>
    </recommendedName>
</protein>
<dbReference type="EMBL" id="JNBR01000370">
    <property type="protein sequence ID" value="OQR94214.1"/>
    <property type="molecule type" value="Genomic_DNA"/>
</dbReference>
<dbReference type="PANTHER" id="PTHR13715">
    <property type="entry name" value="RYANODINE RECEPTOR AND IP3 RECEPTOR"/>
    <property type="match status" value="1"/>
</dbReference>
<dbReference type="InterPro" id="IPR014821">
    <property type="entry name" value="Ins145_P3_rcpt"/>
</dbReference>
<sequence>MVVGQRTAGALHEGDVVFLSVHDHGFIHADGFVDNRLGCITNTASTSVLDGCLFRVVPKLAYGAKKALIKAHNVPEVGDEKLAALQQQASIEEAANASTLQRVAANGRAVVYGQPVQLQHVQSGKFLSAAPKTVAQMDKTCMTMVVAAGSTKSHFTFLPRFKAKTMGQVVAFPDSVCLARAKVTSQLVHMSTLVYATDSLLRQEINLYDRATILNLMLYAPRAPTQAGEWRAGAVYRLHHLEAQSMLMLSANCHATKSPYLRPFSPDTATADAHSIKALFVIERPEATKGGPLVPAMDTVCLRHLVSGRYLSIDNSGAVIGGPPNDTSYLRLEPFTRQSRDVDTYAFLEACGVM</sequence>
<dbReference type="AlphaFoldDB" id="A0A1V9Z878"/>
<evidence type="ECO:0000313" key="3">
    <source>
        <dbReference type="EMBL" id="OQR94214.1"/>
    </source>
</evidence>
<dbReference type="PROSITE" id="PS50919">
    <property type="entry name" value="MIR"/>
    <property type="match status" value="1"/>
</dbReference>
<comment type="caution">
    <text evidence="3">The sequence shown here is derived from an EMBL/GenBank/DDBJ whole genome shotgun (WGS) entry which is preliminary data.</text>
</comment>
<gene>
    <name evidence="3" type="ORF">ACHHYP_01595</name>
</gene>
<dbReference type="OrthoDB" id="76898at2759"/>
<reference evidence="3 4" key="1">
    <citation type="journal article" date="2014" name="Genome Biol. Evol.">
        <title>The secreted proteins of Achlya hypogyna and Thraustotheca clavata identify the ancestral oomycete secretome and reveal gene acquisitions by horizontal gene transfer.</title>
        <authorList>
            <person name="Misner I."/>
            <person name="Blouin N."/>
            <person name="Leonard G."/>
            <person name="Richards T.A."/>
            <person name="Lane C.E."/>
        </authorList>
    </citation>
    <scope>NUCLEOTIDE SEQUENCE [LARGE SCALE GENOMIC DNA]</scope>
    <source>
        <strain evidence="3 4">ATCC 48635</strain>
    </source>
</reference>
<evidence type="ECO:0000259" key="2">
    <source>
        <dbReference type="PROSITE" id="PS50919"/>
    </source>
</evidence>